<dbReference type="GO" id="GO:0008289">
    <property type="term" value="F:lipid binding"/>
    <property type="evidence" value="ECO:0007669"/>
    <property type="project" value="TreeGrafter"/>
</dbReference>
<dbReference type="OrthoDB" id="5599269at2759"/>
<keyword evidence="1" id="KW-0175">Coiled coil</keyword>
<feature type="compositionally biased region" description="Low complexity" evidence="2">
    <location>
        <begin position="299"/>
        <end position="321"/>
    </location>
</feature>
<feature type="compositionally biased region" description="Polar residues" evidence="2">
    <location>
        <begin position="322"/>
        <end position="334"/>
    </location>
</feature>
<evidence type="ECO:0000256" key="1">
    <source>
        <dbReference type="SAM" id="Coils"/>
    </source>
</evidence>
<dbReference type="EMBL" id="BJWK01000002">
    <property type="protein sequence ID" value="GEM06856.1"/>
    <property type="molecule type" value="Genomic_DNA"/>
</dbReference>
<reference evidence="3 4" key="1">
    <citation type="submission" date="2019-07" db="EMBL/GenBank/DDBJ databases">
        <title>Rhodotorula toruloides NBRC10032 genome sequencing.</title>
        <authorList>
            <person name="Shida Y."/>
            <person name="Takaku H."/>
            <person name="Ogasawara W."/>
            <person name="Mori K."/>
        </authorList>
    </citation>
    <scope>NUCLEOTIDE SEQUENCE [LARGE SCALE GENOMIC DNA]</scope>
    <source>
        <strain evidence="3 4">NBRC10032</strain>
    </source>
</reference>
<feature type="coiled-coil region" evidence="1">
    <location>
        <begin position="104"/>
        <end position="148"/>
    </location>
</feature>
<dbReference type="Gene3D" id="1.20.1270.60">
    <property type="entry name" value="Arfaptin homology (AH) domain/BAR domain"/>
    <property type="match status" value="1"/>
</dbReference>
<feature type="region of interest" description="Disordered" evidence="2">
    <location>
        <begin position="405"/>
        <end position="862"/>
    </location>
</feature>
<dbReference type="Proteomes" id="UP000321518">
    <property type="component" value="Unassembled WGS sequence"/>
</dbReference>
<accession>A0A511KA75</accession>
<protein>
    <submittedName>
        <fullName evidence="3">Cell wall integrity signaling protein</fullName>
    </submittedName>
</protein>
<dbReference type="InterPro" id="IPR027267">
    <property type="entry name" value="AH/BAR_dom_sf"/>
</dbReference>
<dbReference type="PANTHER" id="PTHR31962">
    <property type="entry name" value="SPHINGOLIPID LONG CHAIN BASE-RESPONSIVE PROTEIN PIL1"/>
    <property type="match status" value="1"/>
</dbReference>
<organism evidence="3 4">
    <name type="scientific">Rhodotorula toruloides</name>
    <name type="common">Yeast</name>
    <name type="synonym">Rhodosporidium toruloides</name>
    <dbReference type="NCBI Taxonomy" id="5286"/>
    <lineage>
        <taxon>Eukaryota</taxon>
        <taxon>Fungi</taxon>
        <taxon>Dikarya</taxon>
        <taxon>Basidiomycota</taxon>
        <taxon>Pucciniomycotina</taxon>
        <taxon>Microbotryomycetes</taxon>
        <taxon>Sporidiobolales</taxon>
        <taxon>Sporidiobolaceae</taxon>
        <taxon>Rhodotorula</taxon>
    </lineage>
</organism>
<feature type="compositionally biased region" description="Basic and acidic residues" evidence="2">
    <location>
        <begin position="274"/>
        <end position="290"/>
    </location>
</feature>
<feature type="compositionally biased region" description="Polar residues" evidence="2">
    <location>
        <begin position="693"/>
        <end position="702"/>
    </location>
</feature>
<feature type="compositionally biased region" description="Low complexity" evidence="2">
    <location>
        <begin position="645"/>
        <end position="658"/>
    </location>
</feature>
<proteinExistence type="predicted"/>
<sequence>MSLFQKLAHNPRVSLGPRDIKQLQDYISNERRLVDQTQRLATERDKASTSLREWGSLEGPDLEDVLGKVCTLYEYLSKAELAFAEHNGNYRMRFKDIRTKEENLSSLKKSRDSLAGRIEAQERKVSKMKEENKDLPTQRQRLRDMQQEMIGLEHSVLTEETRLSDFKRTATREALSLKFGAMLELAEKTVIIAELGKLIVDMLPMDQTEPGQSRAYYDGYTRTEELLQEAQRCLQDVVFNPAPVTEGYAQTPHHARDYSNEGAQQQSPAQFEESGIRPVHDDDFGREHQRTASQQGAPYGTYASSYAQQQQQYPPYGDAQQRATLSPTETSPGPQLQPLPDFRPLSVVNPSSQYPNAPTPNVDGYASRTPNLAPPPQDDRYHPNRSSLAYMGEAQQSEYLHDVRRGETQDDVEAREAEQAFAAEARERAQHEQHVAQSSCGQSPYESAAAPVQHVETSGEGEEDVVRRDMHAGADMGIPSGPLSPITEVPMPAMPQGMTPNPQETGAHRASSSQGHAPTDCARPPSAAEQRHPYEGGPPERSYSPAPSTAVPSYATHAPPVEVSSTTSYGAAATVPTSPLAQPQPSTMPSGTAGAFEPRALTPKTAHSGDAGSRNDRRPIQIRPAGDVLGSKHGDVYVPSRFETAPYSPASPRAPSDAGMSGYFNGPPGASNAGGEPKRTLPAGAFRRPQPPSGSGSYNSAATGARPFAASGYQYDPAAQPAPGGPSESELIAQQWRETSIPQGAPGIPAPMDPQAEIGPPTFDTRPLQVNKTRNGSVGVGRSGTMPPVATGGSRLSSYGVPNGAAPPQPDASSGAPPESDTSSGAPPPITTYNPPSTAPVAPLSPSAQEGFGSNRFVTRLD</sequence>
<evidence type="ECO:0000313" key="4">
    <source>
        <dbReference type="Proteomes" id="UP000321518"/>
    </source>
</evidence>
<comment type="caution">
    <text evidence="3">The sequence shown here is derived from an EMBL/GenBank/DDBJ whole genome shotgun (WGS) entry which is preliminary data.</text>
</comment>
<feature type="region of interest" description="Disordered" evidence="2">
    <location>
        <begin position="254"/>
        <end position="384"/>
    </location>
</feature>
<name>A0A511KA75_RHOTO</name>
<dbReference type="Pfam" id="PF13805">
    <property type="entry name" value="Pil1"/>
    <property type="match status" value="1"/>
</dbReference>
<dbReference type="InterPro" id="IPR028245">
    <property type="entry name" value="PIL1/LSP1"/>
</dbReference>
<dbReference type="PANTHER" id="PTHR31962:SF6">
    <property type="entry name" value="EISOSOME COMPONENT PIL1-DOMAIN-CONTAINING PROTEIN"/>
    <property type="match status" value="1"/>
</dbReference>
<feature type="compositionally biased region" description="Polar residues" evidence="2">
    <location>
        <begin position="498"/>
        <end position="516"/>
    </location>
</feature>
<dbReference type="GO" id="GO:0070941">
    <property type="term" value="P:eisosome assembly"/>
    <property type="evidence" value="ECO:0007669"/>
    <property type="project" value="TreeGrafter"/>
</dbReference>
<dbReference type="AlphaFoldDB" id="A0A511KA75"/>
<feature type="compositionally biased region" description="Polar residues" evidence="2">
    <location>
        <begin position="820"/>
        <end position="836"/>
    </location>
</feature>
<gene>
    <name evidence="3" type="ORF">Rt10032_c02g0873</name>
</gene>
<feature type="compositionally biased region" description="Polar residues" evidence="2">
    <location>
        <begin position="435"/>
        <end position="445"/>
    </location>
</feature>
<evidence type="ECO:0000256" key="2">
    <source>
        <dbReference type="SAM" id="MobiDB-lite"/>
    </source>
</evidence>
<dbReference type="GO" id="GO:0006897">
    <property type="term" value="P:endocytosis"/>
    <property type="evidence" value="ECO:0007669"/>
    <property type="project" value="TreeGrafter"/>
</dbReference>
<evidence type="ECO:0000313" key="3">
    <source>
        <dbReference type="EMBL" id="GEM06856.1"/>
    </source>
</evidence>
<dbReference type="GO" id="GO:0036286">
    <property type="term" value="C:eisosome filament"/>
    <property type="evidence" value="ECO:0007669"/>
    <property type="project" value="TreeGrafter"/>
</dbReference>
<feature type="compositionally biased region" description="Basic and acidic residues" evidence="2">
    <location>
        <begin position="405"/>
        <end position="434"/>
    </location>
</feature>
<dbReference type="GO" id="GO:0005886">
    <property type="term" value="C:plasma membrane"/>
    <property type="evidence" value="ECO:0007669"/>
    <property type="project" value="TreeGrafter"/>
</dbReference>
<feature type="compositionally biased region" description="Polar residues" evidence="2">
    <location>
        <begin position="563"/>
        <end position="590"/>
    </location>
</feature>